<dbReference type="Gene3D" id="2.40.170.20">
    <property type="entry name" value="TonB-dependent receptor, beta-barrel domain"/>
    <property type="match status" value="1"/>
</dbReference>
<dbReference type="OrthoDB" id="1108759at2"/>
<accession>A0A4R0NF72</accession>
<dbReference type="InterPro" id="IPR036942">
    <property type="entry name" value="Beta-barrel_TonB_sf"/>
</dbReference>
<dbReference type="SUPFAM" id="SSF56935">
    <property type="entry name" value="Porins"/>
    <property type="match status" value="1"/>
</dbReference>
<keyword evidence="3" id="KW-0998">Cell outer membrane</keyword>
<dbReference type="GO" id="GO:0009279">
    <property type="term" value="C:cell outer membrane"/>
    <property type="evidence" value="ECO:0007669"/>
    <property type="project" value="UniProtKB-SubCell"/>
</dbReference>
<sequence length="794" mass="89431">MLRTCLLLFVVLLGVTQLSAQPLIKISGLVADEANRPLQQVTITILGQSQSTVTDAHGIYHIYSRSKIFTLKYSLLGYNPVLVNVRQDKAGRIMQNVTLGINPNELEQVTITNKQNQLSNSITININDVTSLPSVSGNFESILKTLPGVSPNNELSAQYSVRGGSFDENLIYVNDIEINRPVLVRNAQQEGLSFINNDLLSSAKFSAGGFEARYGDKLSSVLDVKYDRPDSSTAILNAGLLGVSFSSKVVSKNSYLLAGIRYKNNTGILSKQDSKGVYTPNFTDVQVVYNHDLSAKMSLNLLGNFNSGTFRLIPESRVTEFGTLNATMRLDVDYTGEEKDSYQTAGGAVTLKFIPKPNYVMKWINSYFRTAEKEHIDLEATYNFYKGGNGLLDGNQPANWGTGGYANFAMNALTSQNFSSELKADQTFKSHTFSWGIRLEQKDYNDNLKEYSWVESSASLNQPPNFYQDNNIDAANKLTIKYYTAYAQDSYRLSAKTDLQLGIRGSYNDLSTELLLSPRLLLAYRPASNNKIFRFTAGVYQQAPDYRSIRDFNGILNLKQQAQRAYNTSAGLDYAFDGLGTRLKFSSELYFKYLDRLIPYMIDNVRIKYLATEEARGYTYGADFGIGGEFVKDLLSYFRLSLMKASQDIKGDAYGAMKRPTDQRLNFSAYFQDRLLNSPTYKVHLSLLYGSKLPIGSPLIQRYSDDFHIPAYKRVDIGFSKDFLDDFAVKKSSFLEKYFSSFTAYVEVFNLLNINNTVSYLWLRDMDNVQYAVPNYLTSRRLNLKLVVKFKKSK</sequence>
<evidence type="ECO:0000256" key="2">
    <source>
        <dbReference type="ARBA" id="ARBA00023136"/>
    </source>
</evidence>
<dbReference type="SUPFAM" id="SSF49464">
    <property type="entry name" value="Carboxypeptidase regulatory domain-like"/>
    <property type="match status" value="1"/>
</dbReference>
<protein>
    <submittedName>
        <fullName evidence="5">TonB-dependent receptor</fullName>
    </submittedName>
</protein>
<dbReference type="InterPro" id="IPR012910">
    <property type="entry name" value="Plug_dom"/>
</dbReference>
<evidence type="ECO:0000313" key="6">
    <source>
        <dbReference type="Proteomes" id="UP000291117"/>
    </source>
</evidence>
<keyword evidence="5" id="KW-0675">Receptor</keyword>
<evidence type="ECO:0000259" key="4">
    <source>
        <dbReference type="Pfam" id="PF07715"/>
    </source>
</evidence>
<organism evidence="5 6">
    <name type="scientific">Pedobacter hiemivivus</name>
    <dbReference type="NCBI Taxonomy" id="2530454"/>
    <lineage>
        <taxon>Bacteria</taxon>
        <taxon>Pseudomonadati</taxon>
        <taxon>Bacteroidota</taxon>
        <taxon>Sphingobacteriia</taxon>
        <taxon>Sphingobacteriales</taxon>
        <taxon>Sphingobacteriaceae</taxon>
        <taxon>Pedobacter</taxon>
    </lineage>
</organism>
<feature type="domain" description="TonB-dependent receptor plug" evidence="4">
    <location>
        <begin position="136"/>
        <end position="216"/>
    </location>
</feature>
<comment type="caution">
    <text evidence="5">The sequence shown here is derived from an EMBL/GenBank/DDBJ whole genome shotgun (WGS) entry which is preliminary data.</text>
</comment>
<dbReference type="Pfam" id="PF13715">
    <property type="entry name" value="CarbopepD_reg_2"/>
    <property type="match status" value="1"/>
</dbReference>
<dbReference type="Gene3D" id="2.60.40.1120">
    <property type="entry name" value="Carboxypeptidase-like, regulatory domain"/>
    <property type="match status" value="1"/>
</dbReference>
<dbReference type="EMBL" id="SJSM01000001">
    <property type="protein sequence ID" value="TCC99120.1"/>
    <property type="molecule type" value="Genomic_DNA"/>
</dbReference>
<comment type="subcellular location">
    <subcellularLocation>
        <location evidence="1">Cell outer membrane</location>
    </subcellularLocation>
</comment>
<evidence type="ECO:0000313" key="5">
    <source>
        <dbReference type="EMBL" id="TCC99120.1"/>
    </source>
</evidence>
<dbReference type="Proteomes" id="UP000291117">
    <property type="component" value="Unassembled WGS sequence"/>
</dbReference>
<keyword evidence="2" id="KW-0472">Membrane</keyword>
<proteinExistence type="predicted"/>
<reference evidence="5 6" key="1">
    <citation type="submission" date="2019-02" db="EMBL/GenBank/DDBJ databases">
        <title>Pedobacter sp. RP-3-8 sp. nov., isolated from Arctic soil.</title>
        <authorList>
            <person name="Dahal R.H."/>
        </authorList>
    </citation>
    <scope>NUCLEOTIDE SEQUENCE [LARGE SCALE GENOMIC DNA]</scope>
    <source>
        <strain evidence="5 6">RP-3-8</strain>
    </source>
</reference>
<evidence type="ECO:0000256" key="3">
    <source>
        <dbReference type="ARBA" id="ARBA00023237"/>
    </source>
</evidence>
<keyword evidence="6" id="KW-1185">Reference proteome</keyword>
<gene>
    <name evidence="5" type="ORF">EZ444_00085</name>
</gene>
<dbReference type="AlphaFoldDB" id="A0A4R0NF72"/>
<name>A0A4R0NF72_9SPHI</name>
<evidence type="ECO:0000256" key="1">
    <source>
        <dbReference type="ARBA" id="ARBA00004442"/>
    </source>
</evidence>
<dbReference type="RefSeq" id="WP_131606017.1">
    <property type="nucleotide sequence ID" value="NZ_SJSM01000001.1"/>
</dbReference>
<dbReference type="InterPro" id="IPR008969">
    <property type="entry name" value="CarboxyPept-like_regulatory"/>
</dbReference>
<dbReference type="Pfam" id="PF07715">
    <property type="entry name" value="Plug"/>
    <property type="match status" value="1"/>
</dbReference>